<dbReference type="SUPFAM" id="SSF48264">
    <property type="entry name" value="Cytochrome P450"/>
    <property type="match status" value="1"/>
</dbReference>
<dbReference type="InterPro" id="IPR036396">
    <property type="entry name" value="Cyt_P450_sf"/>
</dbReference>
<dbReference type="InterPro" id="IPR017972">
    <property type="entry name" value="Cyt_P450_CS"/>
</dbReference>
<evidence type="ECO:0000256" key="6">
    <source>
        <dbReference type="ARBA" id="ARBA00023004"/>
    </source>
</evidence>
<evidence type="ECO:0000256" key="10">
    <source>
        <dbReference type="SAM" id="Coils"/>
    </source>
</evidence>
<comment type="similarity">
    <text evidence="2 9">Belongs to the cytochrome P450 family.</text>
</comment>
<evidence type="ECO:0000256" key="5">
    <source>
        <dbReference type="ARBA" id="ARBA00023002"/>
    </source>
</evidence>
<dbReference type="GO" id="GO:0020037">
    <property type="term" value="F:heme binding"/>
    <property type="evidence" value="ECO:0007669"/>
    <property type="project" value="InterPro"/>
</dbReference>
<evidence type="ECO:0000256" key="2">
    <source>
        <dbReference type="ARBA" id="ARBA00010617"/>
    </source>
</evidence>
<evidence type="ECO:0000256" key="3">
    <source>
        <dbReference type="ARBA" id="ARBA00022617"/>
    </source>
</evidence>
<keyword evidence="4 8" id="KW-0479">Metal-binding</keyword>
<feature type="coiled-coil region" evidence="10">
    <location>
        <begin position="173"/>
        <end position="200"/>
    </location>
</feature>
<name>A0AAV1K8E9_9NEOP</name>
<dbReference type="InterPro" id="IPR002401">
    <property type="entry name" value="Cyt_P450_E_grp-I"/>
</dbReference>
<keyword evidence="3 8" id="KW-0349">Heme</keyword>
<dbReference type="GO" id="GO:0004497">
    <property type="term" value="F:monooxygenase activity"/>
    <property type="evidence" value="ECO:0007669"/>
    <property type="project" value="UniProtKB-KW"/>
</dbReference>
<reference evidence="11 12" key="1">
    <citation type="submission" date="2023-11" db="EMBL/GenBank/DDBJ databases">
        <authorList>
            <person name="Hedman E."/>
            <person name="Englund M."/>
            <person name="Stromberg M."/>
            <person name="Nyberg Akerstrom W."/>
            <person name="Nylinder S."/>
            <person name="Jareborg N."/>
            <person name="Kallberg Y."/>
            <person name="Kronander E."/>
        </authorList>
    </citation>
    <scope>NUCLEOTIDE SEQUENCE [LARGE SCALE GENOMIC DNA]</scope>
</reference>
<comment type="caution">
    <text evidence="11">The sequence shown here is derived from an EMBL/GenBank/DDBJ whole genome shotgun (WGS) entry which is preliminary data.</text>
</comment>
<gene>
    <name evidence="11" type="ORF">PARMNEM_LOCUS228</name>
</gene>
<evidence type="ECO:0000256" key="8">
    <source>
        <dbReference type="PIRSR" id="PIRSR602401-1"/>
    </source>
</evidence>
<evidence type="ECO:0008006" key="13">
    <source>
        <dbReference type="Google" id="ProtNLM"/>
    </source>
</evidence>
<dbReference type="InterPro" id="IPR001128">
    <property type="entry name" value="Cyt_P450"/>
</dbReference>
<protein>
    <recommendedName>
        <fullName evidence="13">Cytochrome P450</fullName>
    </recommendedName>
</protein>
<dbReference type="Pfam" id="PF00067">
    <property type="entry name" value="p450"/>
    <property type="match status" value="1"/>
</dbReference>
<evidence type="ECO:0000256" key="4">
    <source>
        <dbReference type="ARBA" id="ARBA00022723"/>
    </source>
</evidence>
<dbReference type="EMBL" id="CAVLGL010000001">
    <property type="protein sequence ID" value="CAK1578094.1"/>
    <property type="molecule type" value="Genomic_DNA"/>
</dbReference>
<dbReference type="InterPro" id="IPR050479">
    <property type="entry name" value="CYP11_CYP27_families"/>
</dbReference>
<comment type="cofactor">
    <cofactor evidence="1 8">
        <name>heme</name>
        <dbReference type="ChEBI" id="CHEBI:30413"/>
    </cofactor>
</comment>
<dbReference type="PROSITE" id="PS00086">
    <property type="entry name" value="CYTOCHROME_P450"/>
    <property type="match status" value="1"/>
</dbReference>
<accession>A0AAV1K8E9</accession>
<dbReference type="Proteomes" id="UP001314205">
    <property type="component" value="Unassembled WGS sequence"/>
</dbReference>
<dbReference type="PRINTS" id="PR00385">
    <property type="entry name" value="P450"/>
</dbReference>
<proteinExistence type="inferred from homology"/>
<evidence type="ECO:0000313" key="12">
    <source>
        <dbReference type="Proteomes" id="UP001314205"/>
    </source>
</evidence>
<keyword evidence="5 9" id="KW-0560">Oxidoreductase</keyword>
<dbReference type="GO" id="GO:0016705">
    <property type="term" value="F:oxidoreductase activity, acting on paired donors, with incorporation or reduction of molecular oxygen"/>
    <property type="evidence" value="ECO:0007669"/>
    <property type="project" value="InterPro"/>
</dbReference>
<sequence length="508" mass="58791">MLVVNLFKHTQKNILCLRSASTINNNAVNNSETTTQPLKTWEEIPGPPSLPIIGEIHHFLPGGSLYKLEGYNLQNHLYKTYGPIVKMKGHFGGPDVVMLFDAESSAQILRAENNSPKRPGFMSLEYYRKVVKRKKGHSDKYTGLITDHGQEWRELRSAINPIMLQPKSIKAYNEALDEVAQDMVARMKSLRNENNMIKTKFSEEINLWSLESIGLIALGVRLNSFDFNLPMDSPVRKLIKMVHEFFAVADILDFKPSIWRFYPTKTFKRAMKLYDELENLNAEFIKKTVMRLKTENKPDDEKSVLEKLIDVDEKVAVLIASDLLFAGVDTVANTMIFIFYLLAINPDKQNKLREEVMNKPDRRPYIKACIKEAMRLMPVAFGNLRETSREYNLLGYRIPKNVFVIICHQHMALMECHYPRPHEYIPERWLVDKDDPLYYGNAHPFAFSIFGYGARGCIGRRLAELEMEVFLARVIENFQIQWLGEPIKVRQSVVNYVVEPFNFIFKDV</sequence>
<dbReference type="GO" id="GO:0005506">
    <property type="term" value="F:iron ion binding"/>
    <property type="evidence" value="ECO:0007669"/>
    <property type="project" value="InterPro"/>
</dbReference>
<dbReference type="CDD" id="cd11054">
    <property type="entry name" value="CYP24A1-like"/>
    <property type="match status" value="1"/>
</dbReference>
<dbReference type="AlphaFoldDB" id="A0AAV1K8E9"/>
<keyword evidence="10" id="KW-0175">Coiled coil</keyword>
<evidence type="ECO:0000313" key="11">
    <source>
        <dbReference type="EMBL" id="CAK1578094.1"/>
    </source>
</evidence>
<feature type="binding site" description="axial binding residue" evidence="8">
    <location>
        <position position="457"/>
    </location>
    <ligand>
        <name>heme</name>
        <dbReference type="ChEBI" id="CHEBI:30413"/>
    </ligand>
    <ligandPart>
        <name>Fe</name>
        <dbReference type="ChEBI" id="CHEBI:18248"/>
    </ligandPart>
</feature>
<dbReference type="PRINTS" id="PR00463">
    <property type="entry name" value="EP450I"/>
</dbReference>
<keyword evidence="7 9" id="KW-0503">Monooxygenase</keyword>
<evidence type="ECO:0000256" key="9">
    <source>
        <dbReference type="RuleBase" id="RU000461"/>
    </source>
</evidence>
<dbReference type="Gene3D" id="1.10.630.10">
    <property type="entry name" value="Cytochrome P450"/>
    <property type="match status" value="1"/>
</dbReference>
<keyword evidence="12" id="KW-1185">Reference proteome</keyword>
<organism evidence="11 12">
    <name type="scientific">Parnassius mnemosyne</name>
    <name type="common">clouded apollo</name>
    <dbReference type="NCBI Taxonomy" id="213953"/>
    <lineage>
        <taxon>Eukaryota</taxon>
        <taxon>Metazoa</taxon>
        <taxon>Ecdysozoa</taxon>
        <taxon>Arthropoda</taxon>
        <taxon>Hexapoda</taxon>
        <taxon>Insecta</taxon>
        <taxon>Pterygota</taxon>
        <taxon>Neoptera</taxon>
        <taxon>Endopterygota</taxon>
        <taxon>Lepidoptera</taxon>
        <taxon>Glossata</taxon>
        <taxon>Ditrysia</taxon>
        <taxon>Papilionoidea</taxon>
        <taxon>Papilionidae</taxon>
        <taxon>Parnassiinae</taxon>
        <taxon>Parnassini</taxon>
        <taxon>Parnassius</taxon>
        <taxon>Driopa</taxon>
    </lineage>
</organism>
<dbReference type="PANTHER" id="PTHR24279">
    <property type="entry name" value="CYTOCHROME P450"/>
    <property type="match status" value="1"/>
</dbReference>
<dbReference type="PANTHER" id="PTHR24279:SF120">
    <property type="entry name" value="CYTOCHROME P450"/>
    <property type="match status" value="1"/>
</dbReference>
<evidence type="ECO:0000256" key="1">
    <source>
        <dbReference type="ARBA" id="ARBA00001971"/>
    </source>
</evidence>
<dbReference type="FunFam" id="1.10.630.10:FF:000006">
    <property type="entry name" value="Cytochrome P450 302a1, mitochondrial"/>
    <property type="match status" value="1"/>
</dbReference>
<evidence type="ECO:0000256" key="7">
    <source>
        <dbReference type="ARBA" id="ARBA00023033"/>
    </source>
</evidence>
<keyword evidence="6 8" id="KW-0408">Iron</keyword>